<gene>
    <name evidence="1" type="ORF">EV655_101447</name>
</gene>
<dbReference type="RefSeq" id="WP_132541076.1">
    <property type="nucleotide sequence ID" value="NZ_SLWW01000001.1"/>
</dbReference>
<comment type="caution">
    <text evidence="1">The sequence shown here is derived from an EMBL/GenBank/DDBJ whole genome shotgun (WGS) entry which is preliminary data.</text>
</comment>
<reference evidence="1 2" key="1">
    <citation type="submission" date="2019-03" db="EMBL/GenBank/DDBJ databases">
        <title>Genomic Encyclopedia of Type Strains, Phase IV (KMG-IV): sequencing the most valuable type-strain genomes for metagenomic binning, comparative biology and taxonomic classification.</title>
        <authorList>
            <person name="Goeker M."/>
        </authorList>
    </citation>
    <scope>NUCLEOTIDE SEQUENCE [LARGE SCALE GENOMIC DNA]</scope>
    <source>
        <strain evidence="1 2">DSM 4868</strain>
    </source>
</reference>
<keyword evidence="2" id="KW-1185">Reference proteome</keyword>
<evidence type="ECO:0000313" key="2">
    <source>
        <dbReference type="Proteomes" id="UP000295142"/>
    </source>
</evidence>
<evidence type="ECO:0000313" key="1">
    <source>
        <dbReference type="EMBL" id="TCO74285.1"/>
    </source>
</evidence>
<dbReference type="AlphaFoldDB" id="A0A4R2L566"/>
<sequence>MSAPLSPHVELRRQCLQWAFQTREFTDKPQDDVLLVAQNYYAFITGGPFWPVLPGWVHLRARAGEPFP</sequence>
<proteinExistence type="predicted"/>
<organism evidence="1 2">
    <name type="scientific">Rhodovulum euryhalinum</name>
    <dbReference type="NCBI Taxonomy" id="35805"/>
    <lineage>
        <taxon>Bacteria</taxon>
        <taxon>Pseudomonadati</taxon>
        <taxon>Pseudomonadota</taxon>
        <taxon>Alphaproteobacteria</taxon>
        <taxon>Rhodobacterales</taxon>
        <taxon>Paracoccaceae</taxon>
        <taxon>Rhodovulum</taxon>
    </lineage>
</organism>
<dbReference type="Proteomes" id="UP000295142">
    <property type="component" value="Unassembled WGS sequence"/>
</dbReference>
<dbReference type="OrthoDB" id="9843453at2"/>
<accession>A0A4R2L566</accession>
<dbReference type="EMBL" id="SLWW01000001">
    <property type="protein sequence ID" value="TCO74285.1"/>
    <property type="molecule type" value="Genomic_DNA"/>
</dbReference>
<protein>
    <submittedName>
        <fullName evidence="1">Uncharacterized protein</fullName>
    </submittedName>
</protein>
<name>A0A4R2L566_9RHOB</name>